<evidence type="ECO:0000256" key="1">
    <source>
        <dbReference type="SAM" id="Coils"/>
    </source>
</evidence>
<keyword evidence="4" id="KW-1185">Reference proteome</keyword>
<evidence type="ECO:0000313" key="4">
    <source>
        <dbReference type="Proteomes" id="UP000812966"/>
    </source>
</evidence>
<feature type="compositionally biased region" description="Acidic residues" evidence="2">
    <location>
        <begin position="466"/>
        <end position="478"/>
    </location>
</feature>
<dbReference type="EMBL" id="JABELV010000250">
    <property type="protein sequence ID" value="KAG7527646.1"/>
    <property type="molecule type" value="Genomic_DNA"/>
</dbReference>
<accession>A0A8K0NLV2</accession>
<dbReference type="Proteomes" id="UP000812966">
    <property type="component" value="Unassembled WGS sequence"/>
</dbReference>
<gene>
    <name evidence="3" type="ORF">FFLO_06726</name>
</gene>
<feature type="compositionally biased region" description="Basic and acidic residues" evidence="2">
    <location>
        <begin position="479"/>
        <end position="490"/>
    </location>
</feature>
<evidence type="ECO:0000256" key="2">
    <source>
        <dbReference type="SAM" id="MobiDB-lite"/>
    </source>
</evidence>
<name>A0A8K0NLV2_9TREE</name>
<dbReference type="AlphaFoldDB" id="A0A8K0NLV2"/>
<keyword evidence="1" id="KW-0175">Coiled coil</keyword>
<comment type="caution">
    <text evidence="3">The sequence shown here is derived from an EMBL/GenBank/DDBJ whole genome shotgun (WGS) entry which is preliminary data.</text>
</comment>
<feature type="compositionally biased region" description="Acidic residues" evidence="2">
    <location>
        <begin position="406"/>
        <end position="422"/>
    </location>
</feature>
<evidence type="ECO:0000313" key="3">
    <source>
        <dbReference type="EMBL" id="KAG7527646.1"/>
    </source>
</evidence>
<organism evidence="3 4">
    <name type="scientific">Filobasidium floriforme</name>
    <dbReference type="NCBI Taxonomy" id="5210"/>
    <lineage>
        <taxon>Eukaryota</taxon>
        <taxon>Fungi</taxon>
        <taxon>Dikarya</taxon>
        <taxon>Basidiomycota</taxon>
        <taxon>Agaricomycotina</taxon>
        <taxon>Tremellomycetes</taxon>
        <taxon>Filobasidiales</taxon>
        <taxon>Filobasidiaceae</taxon>
        <taxon>Filobasidium</taxon>
    </lineage>
</organism>
<reference evidence="3" key="1">
    <citation type="submission" date="2020-04" db="EMBL/GenBank/DDBJ databases">
        <title>Analysis of mating type loci in Filobasidium floriforme.</title>
        <authorList>
            <person name="Nowrousian M."/>
        </authorList>
    </citation>
    <scope>NUCLEOTIDE SEQUENCE</scope>
    <source>
        <strain evidence="3">CBS 6242</strain>
    </source>
</reference>
<protein>
    <submittedName>
        <fullName evidence="3">Uncharacterized protein</fullName>
    </submittedName>
</protein>
<sequence length="490" mass="55916">MSILTLLGIGKLPTARLQDPFGSKGAEWLKEYMLEMVIKPQAGYQSRWSEKQDNEDGDWDTRYGKACEILRSRESVVWFGDARCTECVGDEDRGELPCVQIPGDKKCAVSLFGYAWIRHGYGVGHSEKDSYSFREECNDPLPEKTRSEAPRISLPELDFQLREEIRQSVDKAWAYISSALVEEGMYKDGLQGPWGMYYPQRALDYFGPRLDAICTWIPRYAKDTRGFQTGGAFSQDYTDFIQGIRRISYAGRCLTEIMENHWKFRAIKAKEAEASSRPPSKRPLAQRLADKVEELDALQKTNEALHETVASQAKKIQEHQKANDELTAARDSQAEELRTIRQEMASQTEQLRQAREEMDSQAEALRLARDASSLYEARKRLAKQDERLAKQSRILEHFHKTLVEHAEDEGADSDPDEMDDATIEQQGMMTRASKRQRVHPGLVGPRQLRGDEKEVGSGPDERLDDPNEDMQVEPDEEGDNARAGKRQRTD</sequence>
<feature type="region of interest" description="Disordered" evidence="2">
    <location>
        <begin position="406"/>
        <end position="490"/>
    </location>
</feature>
<feature type="coiled-coil region" evidence="1">
    <location>
        <begin position="288"/>
        <end position="371"/>
    </location>
</feature>
<feature type="compositionally biased region" description="Basic and acidic residues" evidence="2">
    <location>
        <begin position="448"/>
        <end position="465"/>
    </location>
</feature>
<proteinExistence type="predicted"/>